<accession>A0A3S4H9K2</accession>
<organism evidence="1 2">
    <name type="scientific">Serratia rubidaea</name>
    <name type="common">Serratia marinorubra</name>
    <dbReference type="NCBI Taxonomy" id="61652"/>
    <lineage>
        <taxon>Bacteria</taxon>
        <taxon>Pseudomonadati</taxon>
        <taxon>Pseudomonadota</taxon>
        <taxon>Gammaproteobacteria</taxon>
        <taxon>Enterobacterales</taxon>
        <taxon>Yersiniaceae</taxon>
        <taxon>Serratia</taxon>
    </lineage>
</organism>
<gene>
    <name evidence="1" type="ORF">NCTC9419_04587</name>
</gene>
<reference evidence="1 2" key="1">
    <citation type="submission" date="2018-12" db="EMBL/GenBank/DDBJ databases">
        <authorList>
            <consortium name="Pathogen Informatics"/>
        </authorList>
    </citation>
    <scope>NUCLEOTIDE SEQUENCE [LARGE SCALE GENOMIC DNA]</scope>
    <source>
        <strain evidence="1 2">NCTC9419</strain>
    </source>
</reference>
<sequence length="68" mass="7793">MQPEEERRQELVSGRQSYWLSQDDVDLIDQYNLKELGFTALAEETTPDMSASLQEGWMKSGLGRLASR</sequence>
<dbReference type="AlphaFoldDB" id="A0A3S4H9K2"/>
<dbReference type="EMBL" id="LR134155">
    <property type="protein sequence ID" value="VEA72968.1"/>
    <property type="molecule type" value="Genomic_DNA"/>
</dbReference>
<proteinExistence type="predicted"/>
<protein>
    <submittedName>
        <fullName evidence="1">Uncharacterized protein</fullName>
    </submittedName>
</protein>
<name>A0A3S4H9K2_SERRU</name>
<evidence type="ECO:0000313" key="2">
    <source>
        <dbReference type="Proteomes" id="UP000271603"/>
    </source>
</evidence>
<dbReference type="Proteomes" id="UP000271603">
    <property type="component" value="Chromosome"/>
</dbReference>
<evidence type="ECO:0000313" key="1">
    <source>
        <dbReference type="EMBL" id="VEA72968.1"/>
    </source>
</evidence>